<evidence type="ECO:0000313" key="11">
    <source>
        <dbReference type="Proteomes" id="UP000217696"/>
    </source>
</evidence>
<dbReference type="UniPathway" id="UPA00060"/>
<dbReference type="Proteomes" id="UP000217696">
    <property type="component" value="Chromosome"/>
</dbReference>
<dbReference type="AlphaFoldDB" id="A0A0U5B1P9"/>
<protein>
    <recommendedName>
        <fullName evidence="6 9">Aminopyrimidine aminohydrolase</fullName>
        <ecNumber evidence="5 9">3.5.99.2</ecNumber>
    </recommendedName>
</protein>
<dbReference type="InterPro" id="IPR050967">
    <property type="entry name" value="Thiamine_Salvage_TenA"/>
</dbReference>
<dbReference type="Gene3D" id="1.20.910.10">
    <property type="entry name" value="Heme oxygenase-like"/>
    <property type="match status" value="1"/>
</dbReference>
<comment type="pathway">
    <text evidence="2 9">Cofactor biosynthesis; thiamine diphosphate biosynthesis.</text>
</comment>
<dbReference type="OrthoDB" id="34166at2"/>
<dbReference type="PANTHER" id="PTHR43198">
    <property type="entry name" value="BIFUNCTIONAL TH2 PROTEIN"/>
    <property type="match status" value="1"/>
</dbReference>
<dbReference type="NCBIfam" id="TIGR04306">
    <property type="entry name" value="salvage_TenA"/>
    <property type="match status" value="1"/>
</dbReference>
<dbReference type="CDD" id="cd19366">
    <property type="entry name" value="TenA_C_BhTenA-like"/>
    <property type="match status" value="1"/>
</dbReference>
<comment type="subunit">
    <text evidence="4">Homotetramer.</text>
</comment>
<dbReference type="GO" id="GO:0009229">
    <property type="term" value="P:thiamine diphosphate biosynthetic process"/>
    <property type="evidence" value="ECO:0007669"/>
    <property type="project" value="UniProtKB-UniPathway"/>
</dbReference>
<dbReference type="KEGG" id="asoc:CB4_04181"/>
<dbReference type="SUPFAM" id="SSF48613">
    <property type="entry name" value="Heme oxygenase-like"/>
    <property type="match status" value="1"/>
</dbReference>
<dbReference type="GO" id="GO:0050334">
    <property type="term" value="F:thiaminase activity"/>
    <property type="evidence" value="ECO:0007669"/>
    <property type="project" value="UniProtKB-EC"/>
</dbReference>
<keyword evidence="11" id="KW-1185">Reference proteome</keyword>
<comment type="catalytic activity">
    <reaction evidence="1 9">
        <text>4-amino-5-aminomethyl-2-methylpyrimidine + H2O = 4-amino-5-hydroxymethyl-2-methylpyrimidine + NH4(+)</text>
        <dbReference type="Rhea" id="RHEA:31799"/>
        <dbReference type="ChEBI" id="CHEBI:15377"/>
        <dbReference type="ChEBI" id="CHEBI:16892"/>
        <dbReference type="ChEBI" id="CHEBI:28938"/>
        <dbReference type="ChEBI" id="CHEBI:63416"/>
        <dbReference type="EC" id="3.5.99.2"/>
    </reaction>
</comment>
<comment type="catalytic activity">
    <reaction evidence="8 9">
        <text>thiamine + H2O = 5-(2-hydroxyethyl)-4-methylthiazole + 4-amino-5-hydroxymethyl-2-methylpyrimidine + H(+)</text>
        <dbReference type="Rhea" id="RHEA:17509"/>
        <dbReference type="ChEBI" id="CHEBI:15377"/>
        <dbReference type="ChEBI" id="CHEBI:15378"/>
        <dbReference type="ChEBI" id="CHEBI:16892"/>
        <dbReference type="ChEBI" id="CHEBI:17957"/>
        <dbReference type="ChEBI" id="CHEBI:18385"/>
        <dbReference type="EC" id="3.5.99.2"/>
    </reaction>
</comment>
<dbReference type="InterPro" id="IPR027574">
    <property type="entry name" value="Thiaminase_II"/>
</dbReference>
<evidence type="ECO:0000256" key="3">
    <source>
        <dbReference type="ARBA" id="ARBA00010264"/>
    </source>
</evidence>
<dbReference type="Pfam" id="PF03070">
    <property type="entry name" value="TENA_THI-4"/>
    <property type="match status" value="1"/>
</dbReference>
<dbReference type="InterPro" id="IPR016084">
    <property type="entry name" value="Haem_Oase-like_multi-hlx"/>
</dbReference>
<evidence type="ECO:0000313" key="10">
    <source>
        <dbReference type="EMBL" id="BAU29909.1"/>
    </source>
</evidence>
<keyword evidence="7 9" id="KW-0784">Thiamine biosynthesis</keyword>
<accession>A0A0U5B1P9</accession>
<organism evidence="10 11">
    <name type="scientific">Aneurinibacillus soli</name>
    <dbReference type="NCBI Taxonomy" id="1500254"/>
    <lineage>
        <taxon>Bacteria</taxon>
        <taxon>Bacillati</taxon>
        <taxon>Bacillota</taxon>
        <taxon>Bacilli</taxon>
        <taxon>Bacillales</taxon>
        <taxon>Paenibacillaceae</taxon>
        <taxon>Aneurinibacillus group</taxon>
        <taxon>Aneurinibacillus</taxon>
    </lineage>
</organism>
<comment type="function">
    <text evidence="9">Catalyzes an amino-pyrimidine hydrolysis reaction at the C5' of the pyrimidine moiety of thiamine compounds, a reaction that is part of a thiamine salvage pathway.</text>
</comment>
<dbReference type="GO" id="GO:0005829">
    <property type="term" value="C:cytosol"/>
    <property type="evidence" value="ECO:0007669"/>
    <property type="project" value="TreeGrafter"/>
</dbReference>
<keyword evidence="9 10" id="KW-0378">Hydrolase</keyword>
<evidence type="ECO:0000256" key="6">
    <source>
        <dbReference type="ARBA" id="ARBA00013647"/>
    </source>
</evidence>
<evidence type="ECO:0000256" key="7">
    <source>
        <dbReference type="ARBA" id="ARBA00022977"/>
    </source>
</evidence>
<dbReference type="EMBL" id="AP017312">
    <property type="protein sequence ID" value="BAU29909.1"/>
    <property type="molecule type" value="Genomic_DNA"/>
</dbReference>
<reference evidence="10 11" key="1">
    <citation type="submission" date="2015-12" db="EMBL/GenBank/DDBJ databases">
        <title>Genome sequence of Aneurinibacillus soli.</title>
        <authorList>
            <person name="Lee J.S."/>
            <person name="Lee K.C."/>
            <person name="Kim K.K."/>
            <person name="Lee B.W."/>
        </authorList>
    </citation>
    <scope>NUCLEOTIDE SEQUENCE [LARGE SCALE GENOMIC DNA]</scope>
    <source>
        <strain evidence="10 11">CB4</strain>
    </source>
</reference>
<evidence type="ECO:0000256" key="5">
    <source>
        <dbReference type="ARBA" id="ARBA00012684"/>
    </source>
</evidence>
<name>A0A0U5B1P9_9BACL</name>
<dbReference type="InterPro" id="IPR004305">
    <property type="entry name" value="Thiaminase-2/PQQC"/>
</dbReference>
<evidence type="ECO:0000256" key="1">
    <source>
        <dbReference type="ARBA" id="ARBA00001881"/>
    </source>
</evidence>
<evidence type="ECO:0000256" key="9">
    <source>
        <dbReference type="RuleBase" id="RU363093"/>
    </source>
</evidence>
<evidence type="ECO:0000256" key="4">
    <source>
        <dbReference type="ARBA" id="ARBA00011881"/>
    </source>
</evidence>
<evidence type="ECO:0000256" key="8">
    <source>
        <dbReference type="ARBA" id="ARBA00048337"/>
    </source>
</evidence>
<dbReference type="GO" id="GO:0009228">
    <property type="term" value="P:thiamine biosynthetic process"/>
    <property type="evidence" value="ECO:0007669"/>
    <property type="project" value="UniProtKB-KW"/>
</dbReference>
<comment type="similarity">
    <text evidence="3 9">Belongs to the TenA family.</text>
</comment>
<dbReference type="PANTHER" id="PTHR43198:SF2">
    <property type="entry name" value="SI:CH1073-67J19.1-RELATED"/>
    <property type="match status" value="1"/>
</dbReference>
<evidence type="ECO:0000256" key="2">
    <source>
        <dbReference type="ARBA" id="ARBA00004948"/>
    </source>
</evidence>
<gene>
    <name evidence="10" type="primary">tenA</name>
    <name evidence="10" type="ORF">CB4_04181</name>
</gene>
<dbReference type="EC" id="3.5.99.2" evidence="5 9"/>
<proteinExistence type="inferred from homology"/>
<sequence length="224" mass="26186">MQEKFTDYLLRSGKEYWERYLQHPFVQGIGDGTLDTASFRYYMCQDYVYLIDYAKLYAYGVIKARDLHTMELFSTVTEGLLHTEMELHRQYAARFGITREELEQTEPAPMNLAYTKYMLSVAQTGSLAELVACLLPCIWGYAHIGKRLAEAGLPESQPLYHDWIRMYASEEMDEMASQMASLMDELAAGISVAERKVLEKHFIITTKFEYMFWEMAYHQQVWPI</sequence>